<evidence type="ECO:0000313" key="5">
    <source>
        <dbReference type="Proteomes" id="UP000818603"/>
    </source>
</evidence>
<evidence type="ECO:0000313" key="3">
    <source>
        <dbReference type="EMBL" id="NHK28709.1"/>
    </source>
</evidence>
<evidence type="ECO:0000313" key="2">
    <source>
        <dbReference type="EMBL" id="GGH99281.1"/>
    </source>
</evidence>
<dbReference type="Proteomes" id="UP000621856">
    <property type="component" value="Unassembled WGS sequence"/>
</dbReference>
<dbReference type="SUPFAM" id="SSF50475">
    <property type="entry name" value="FMN-binding split barrel"/>
    <property type="match status" value="1"/>
</dbReference>
<dbReference type="Proteomes" id="UP000818603">
    <property type="component" value="Unassembled WGS sequence"/>
</dbReference>
<reference evidence="3 5" key="2">
    <citation type="submission" date="2020-02" db="EMBL/GenBank/DDBJ databases">
        <title>Genome sequence of Parvularcula flava strain NH6-79.</title>
        <authorList>
            <person name="Abdul Karim M.H."/>
            <person name="Lam M.Q."/>
            <person name="Chen S.J."/>
            <person name="Yahya A."/>
            <person name="Shahir S."/>
            <person name="Shamsir M.S."/>
            <person name="Chong C.S."/>
        </authorList>
    </citation>
    <scope>NUCLEOTIDE SEQUENCE [LARGE SCALE GENOMIC DNA]</scope>
    <source>
        <strain evidence="3 5">NH6-79</strain>
    </source>
</reference>
<gene>
    <name evidence="3" type="ORF">FF098_012385</name>
    <name evidence="2" type="ORF">GCM10011355_24870</name>
</gene>
<dbReference type="PANTHER" id="PTHR34818:SF1">
    <property type="entry name" value="PROTEIN BLI-3"/>
    <property type="match status" value="1"/>
</dbReference>
<feature type="domain" description="General stress protein FMN-binding split barrel" evidence="1">
    <location>
        <begin position="12"/>
        <end position="154"/>
    </location>
</feature>
<dbReference type="PANTHER" id="PTHR34818">
    <property type="entry name" value="PROTEIN BLI-3"/>
    <property type="match status" value="1"/>
</dbReference>
<proteinExistence type="predicted"/>
<dbReference type="InterPro" id="IPR038725">
    <property type="entry name" value="YdaG_split_barrel_FMN-bd"/>
</dbReference>
<dbReference type="Gene3D" id="2.30.110.10">
    <property type="entry name" value="Electron Transport, Fmn-binding Protein, Chain A"/>
    <property type="match status" value="1"/>
</dbReference>
<dbReference type="RefSeq" id="WP_155140939.1">
    <property type="nucleotide sequence ID" value="NZ_BMGZ01000002.1"/>
</dbReference>
<sequence>MTDTDMTRKHPEKQFWDELDDVQAVMLGLLCNRDHMQPMAAFPDPENGKVWFFSKKTNDLVSECGAECTAHFTFVSDDYDYYASAKGRLRRSGNVDKVEEYWNPVVAAWYEHGKDDPDIALMEMTLEDAAVWSTTGNALKFGWEIAKANIKDEKQPDLGERNHVVFTRAA</sequence>
<dbReference type="EMBL" id="BMGZ01000002">
    <property type="protein sequence ID" value="GGH99281.1"/>
    <property type="molecule type" value="Genomic_DNA"/>
</dbReference>
<organism evidence="2 4">
    <name type="scientific">Aquisalinus luteolus</name>
    <dbReference type="NCBI Taxonomy" id="1566827"/>
    <lineage>
        <taxon>Bacteria</taxon>
        <taxon>Pseudomonadati</taxon>
        <taxon>Pseudomonadota</taxon>
        <taxon>Alphaproteobacteria</taxon>
        <taxon>Parvularculales</taxon>
        <taxon>Parvularculaceae</taxon>
        <taxon>Aquisalinus</taxon>
    </lineage>
</organism>
<protein>
    <submittedName>
        <fullName evidence="2">General stress protein</fullName>
    </submittedName>
    <submittedName>
        <fullName evidence="3">Pyridoxamine 5'-phosphate oxidase family protein</fullName>
    </submittedName>
</protein>
<keyword evidence="5" id="KW-1185">Reference proteome</keyword>
<evidence type="ECO:0000313" key="4">
    <source>
        <dbReference type="Proteomes" id="UP000621856"/>
    </source>
</evidence>
<dbReference type="AlphaFoldDB" id="A0A8J3A4F3"/>
<dbReference type="Pfam" id="PF16242">
    <property type="entry name" value="Pyrid_ox_like"/>
    <property type="match status" value="1"/>
</dbReference>
<name>A0A8J3A4F3_9PROT</name>
<reference evidence="2" key="3">
    <citation type="submission" date="2020-09" db="EMBL/GenBank/DDBJ databases">
        <authorList>
            <person name="Sun Q."/>
            <person name="Zhou Y."/>
        </authorList>
    </citation>
    <scope>NUCLEOTIDE SEQUENCE</scope>
    <source>
        <strain evidence="2">CGMCC 1.14984</strain>
    </source>
</reference>
<comment type="caution">
    <text evidence="2">The sequence shown here is derived from an EMBL/GenBank/DDBJ whole genome shotgun (WGS) entry which is preliminary data.</text>
</comment>
<dbReference type="InterPro" id="IPR052917">
    <property type="entry name" value="Stress-Dev_Protein"/>
</dbReference>
<accession>A0A8J3A4F3</accession>
<dbReference type="InterPro" id="IPR012349">
    <property type="entry name" value="Split_barrel_FMN-bd"/>
</dbReference>
<dbReference type="EMBL" id="VCJR02000002">
    <property type="protein sequence ID" value="NHK28709.1"/>
    <property type="molecule type" value="Genomic_DNA"/>
</dbReference>
<reference evidence="2" key="1">
    <citation type="journal article" date="2014" name="Int. J. Syst. Evol. Microbiol.">
        <title>Complete genome sequence of Corynebacterium casei LMG S-19264T (=DSM 44701T), isolated from a smear-ripened cheese.</title>
        <authorList>
            <consortium name="US DOE Joint Genome Institute (JGI-PGF)"/>
            <person name="Walter F."/>
            <person name="Albersmeier A."/>
            <person name="Kalinowski J."/>
            <person name="Ruckert C."/>
        </authorList>
    </citation>
    <scope>NUCLEOTIDE SEQUENCE</scope>
    <source>
        <strain evidence="2">CGMCC 1.14984</strain>
    </source>
</reference>
<evidence type="ECO:0000259" key="1">
    <source>
        <dbReference type="Pfam" id="PF16242"/>
    </source>
</evidence>